<proteinExistence type="inferred from homology"/>
<dbReference type="Pfam" id="PF03091">
    <property type="entry name" value="CutA1"/>
    <property type="match status" value="1"/>
</dbReference>
<dbReference type="PANTHER" id="PTHR23419">
    <property type="entry name" value="DIVALENT CATION TOLERANCE CUTA-RELATED"/>
    <property type="match status" value="1"/>
</dbReference>
<reference evidence="3 4" key="1">
    <citation type="submission" date="2019-12" db="EMBL/GenBank/DDBJ databases">
        <title>Genomic-based taxomic classification of the family Erythrobacteraceae.</title>
        <authorList>
            <person name="Xu L."/>
        </authorList>
    </citation>
    <scope>NUCLEOTIDE SEQUENCE [LARGE SCALE GENOMIC DNA]</scope>
    <source>
        <strain evidence="3 4">H32</strain>
    </source>
</reference>
<evidence type="ECO:0000256" key="2">
    <source>
        <dbReference type="SAM" id="MobiDB-lite"/>
    </source>
</evidence>
<feature type="compositionally biased region" description="Low complexity" evidence="2">
    <location>
        <begin position="90"/>
        <end position="100"/>
    </location>
</feature>
<dbReference type="EMBL" id="WTYO01000003">
    <property type="protein sequence ID" value="MXO69000.1"/>
    <property type="molecule type" value="Genomic_DNA"/>
</dbReference>
<keyword evidence="4" id="KW-1185">Reference proteome</keyword>
<evidence type="ECO:0000256" key="1">
    <source>
        <dbReference type="ARBA" id="ARBA00010169"/>
    </source>
</evidence>
<sequence>MGAPADRAAHRPRLRAAAGLVLDQGRDPRRVQAAAGRPARAGRTAGRVRVVHGALGPVGGDDRRQPFLALDPSPHRALHAGRRGLDRARSAAARPRSRGAPGPPGRRERGDRAGRVRPAPARRLGRRAQRRPRVGHLAADAGAPGARIRPVARAGLGADARSLPDPLPPPLVGLGGGGGAGRARAQGPPVRSARVDRDPRRLRPPDRPRHRDRVDRGVAVGGDRAPGGRRAAGHGGGLGHACPGEAALSALAWCPCPDRETALALARQLVTEGLAGCGNAIGPVHSVFAWKDGLDEAEECGLLVKTDAGLLDAAVARLEALHPYDEPAVLGWRCDAAGAATAAWLGALPGAGGGGRG</sequence>
<dbReference type="Proteomes" id="UP000444401">
    <property type="component" value="Unassembled WGS sequence"/>
</dbReference>
<dbReference type="InterPro" id="IPR015867">
    <property type="entry name" value="N-reg_PII/ATP_PRibTrfase_C"/>
</dbReference>
<evidence type="ECO:0000313" key="3">
    <source>
        <dbReference type="EMBL" id="MXO69000.1"/>
    </source>
</evidence>
<comment type="caution">
    <text evidence="3">The sequence shown here is derived from an EMBL/GenBank/DDBJ whole genome shotgun (WGS) entry which is preliminary data.</text>
</comment>
<feature type="region of interest" description="Disordered" evidence="2">
    <location>
        <begin position="159"/>
        <end position="232"/>
    </location>
</feature>
<dbReference type="PANTHER" id="PTHR23419:SF8">
    <property type="entry name" value="FI09726P"/>
    <property type="match status" value="1"/>
</dbReference>
<dbReference type="SUPFAM" id="SSF54913">
    <property type="entry name" value="GlnB-like"/>
    <property type="match status" value="1"/>
</dbReference>
<evidence type="ECO:0000313" key="4">
    <source>
        <dbReference type="Proteomes" id="UP000444401"/>
    </source>
</evidence>
<dbReference type="InterPro" id="IPR011322">
    <property type="entry name" value="N-reg_PII-like_a/b"/>
</dbReference>
<feature type="compositionally biased region" description="Low complexity" evidence="2">
    <location>
        <begin position="182"/>
        <end position="192"/>
    </location>
</feature>
<protein>
    <submittedName>
        <fullName evidence="3">Divalent cation tolerance protein CutA</fullName>
    </submittedName>
</protein>
<feature type="region of interest" description="Disordered" evidence="2">
    <location>
        <begin position="1"/>
        <end position="142"/>
    </location>
</feature>
<accession>A0ABW9UYY1</accession>
<gene>
    <name evidence="3" type="ORF">GRI72_09195</name>
</gene>
<organism evidence="3 4">
    <name type="scientific">Pelagerythrobacter marinus</name>
    <dbReference type="NCBI Taxonomy" id="538382"/>
    <lineage>
        <taxon>Bacteria</taxon>
        <taxon>Pseudomonadati</taxon>
        <taxon>Pseudomonadota</taxon>
        <taxon>Alphaproteobacteria</taxon>
        <taxon>Sphingomonadales</taxon>
        <taxon>Erythrobacteraceae</taxon>
        <taxon>Pelagerythrobacter</taxon>
    </lineage>
</organism>
<feature type="compositionally biased region" description="Low complexity" evidence="2">
    <location>
        <begin position="31"/>
        <end position="54"/>
    </location>
</feature>
<dbReference type="Gene3D" id="3.30.70.120">
    <property type="match status" value="1"/>
</dbReference>
<feature type="compositionally biased region" description="Basic residues" evidence="2">
    <location>
        <begin position="123"/>
        <end position="134"/>
    </location>
</feature>
<name>A0ABW9UYY1_9SPHN</name>
<feature type="compositionally biased region" description="Basic and acidic residues" evidence="2">
    <location>
        <begin position="105"/>
        <end position="114"/>
    </location>
</feature>
<comment type="similarity">
    <text evidence="1">Belongs to the CutA family.</text>
</comment>
<feature type="compositionally biased region" description="Basic and acidic residues" evidence="2">
    <location>
        <begin position="193"/>
        <end position="216"/>
    </location>
</feature>
<dbReference type="InterPro" id="IPR004323">
    <property type="entry name" value="Ion_tolerance_CutA"/>
</dbReference>